<gene>
    <name evidence="1" type="ORF">COI93_02410</name>
</gene>
<evidence type="ECO:0000313" key="2">
    <source>
        <dbReference type="Proteomes" id="UP000242656"/>
    </source>
</evidence>
<evidence type="ECO:0008006" key="3">
    <source>
        <dbReference type="Google" id="ProtNLM"/>
    </source>
</evidence>
<reference evidence="1 2" key="1">
    <citation type="submission" date="2017-09" db="EMBL/GenBank/DDBJ databases">
        <title>Large-scale bioinformatics analysis of Bacillus genomes uncovers conserved roles of natural products in bacterial physiology.</title>
        <authorList>
            <consortium name="Agbiome Team Llc"/>
            <person name="Bleich R.M."/>
            <person name="Grubbs K.J."/>
            <person name="Santa Maria K.C."/>
            <person name="Allen S.E."/>
            <person name="Farag S."/>
            <person name="Shank E.A."/>
            <person name="Bowers A."/>
        </authorList>
    </citation>
    <scope>NUCLEOTIDE SEQUENCE [LARGE SCALE GENOMIC DNA]</scope>
    <source>
        <strain evidence="1 2">AFS083043</strain>
    </source>
</reference>
<dbReference type="RefSeq" id="WP_098489504.1">
    <property type="nucleotide sequence ID" value="NZ_NUWN01000008.1"/>
</dbReference>
<accession>A0A2B0MYB5</accession>
<organism evidence="1 2">
    <name type="scientific">Bacillus cereus</name>
    <dbReference type="NCBI Taxonomy" id="1396"/>
    <lineage>
        <taxon>Bacteria</taxon>
        <taxon>Bacillati</taxon>
        <taxon>Bacillota</taxon>
        <taxon>Bacilli</taxon>
        <taxon>Bacillales</taxon>
        <taxon>Bacillaceae</taxon>
        <taxon>Bacillus</taxon>
        <taxon>Bacillus cereus group</taxon>
    </lineage>
</organism>
<protein>
    <recommendedName>
        <fullName evidence="3">Phr family secreted Rap phosphatase inhibitor</fullName>
    </recommendedName>
</protein>
<comment type="caution">
    <text evidence="1">The sequence shown here is derived from an EMBL/GenBank/DDBJ whole genome shotgun (WGS) entry which is preliminary data.</text>
</comment>
<dbReference type="Proteomes" id="UP000242656">
    <property type="component" value="Unassembled WGS sequence"/>
</dbReference>
<proteinExistence type="predicted"/>
<dbReference type="EMBL" id="NUWN01000008">
    <property type="protein sequence ID" value="PFK47143.1"/>
    <property type="molecule type" value="Genomic_DNA"/>
</dbReference>
<evidence type="ECO:0000313" key="1">
    <source>
        <dbReference type="EMBL" id="PFK47143.1"/>
    </source>
</evidence>
<dbReference type="AlphaFoldDB" id="A0A2B0MYB5"/>
<sequence>MRRKLKLLLLGTTLVSTLMFGIATISYSTQTFNRGDTPAPANDLVQYANRGDTPVPERPDFLYNDKI</sequence>
<name>A0A2B0MYB5_BACCE</name>